<keyword evidence="1" id="KW-0732">Signal</keyword>
<dbReference type="Pfam" id="PF09912">
    <property type="entry name" value="DUF2141"/>
    <property type="match status" value="1"/>
</dbReference>
<dbReference type="EMBL" id="AP018711">
    <property type="protein sequence ID" value="BBE34808.1"/>
    <property type="molecule type" value="Genomic_DNA"/>
</dbReference>
<organism evidence="2 3">
    <name type="scientific">Sphingosinicella microcystinivorans</name>
    <dbReference type="NCBI Taxonomy" id="335406"/>
    <lineage>
        <taxon>Bacteria</taxon>
        <taxon>Pseudomonadati</taxon>
        <taxon>Pseudomonadota</taxon>
        <taxon>Alphaproteobacteria</taxon>
        <taxon>Sphingomonadales</taxon>
        <taxon>Sphingosinicellaceae</taxon>
        <taxon>Sphingosinicella</taxon>
    </lineage>
</organism>
<feature type="chain" id="PRO_5042163418" description="DUF2141 domain-containing protein" evidence="1">
    <location>
        <begin position="20"/>
        <end position="144"/>
    </location>
</feature>
<evidence type="ECO:0000313" key="2">
    <source>
        <dbReference type="EMBL" id="BBE34808.1"/>
    </source>
</evidence>
<dbReference type="InterPro" id="IPR018673">
    <property type="entry name" value="DUF2141"/>
</dbReference>
<dbReference type="KEGG" id="smic:SmB9_24660"/>
<evidence type="ECO:0008006" key="4">
    <source>
        <dbReference type="Google" id="ProtNLM"/>
    </source>
</evidence>
<dbReference type="RefSeq" id="WP_121048389.1">
    <property type="nucleotide sequence ID" value="NZ_AP018711.1"/>
</dbReference>
<dbReference type="Proteomes" id="UP000275727">
    <property type="component" value="Chromosome"/>
</dbReference>
<evidence type="ECO:0000313" key="3">
    <source>
        <dbReference type="Proteomes" id="UP000275727"/>
    </source>
</evidence>
<feature type="signal peptide" evidence="1">
    <location>
        <begin position="1"/>
        <end position="19"/>
    </location>
</feature>
<name>A0AAD1D6F4_SPHMI</name>
<sequence>MLKRMLITAACLPLLAAEAAPQQASLHLTFEGLRSQKGSIRLCLWRDSAGYPDCAHGAGATKESVSAANPVIDITGLPPGDYAISAIHDENDNKKLDKSFIGMPTEGVAFSNNAKISFGPPKFDKARFHVEGDTTQTLRMRYFL</sequence>
<proteinExistence type="predicted"/>
<dbReference type="AlphaFoldDB" id="A0AAD1D6F4"/>
<evidence type="ECO:0000256" key="1">
    <source>
        <dbReference type="SAM" id="SignalP"/>
    </source>
</evidence>
<gene>
    <name evidence="2" type="ORF">SmB9_24660</name>
</gene>
<accession>A0AAD1D6F4</accession>
<reference evidence="2 3" key="1">
    <citation type="submission" date="2018-06" db="EMBL/GenBank/DDBJ databases">
        <title>Complete Genome Sequence of the Microcystin-Degrading Bacterium Sphingosinicella microcystinivorans Strain B-9.</title>
        <authorList>
            <person name="Jin H."/>
            <person name="Nishizawa T."/>
            <person name="Guo Y."/>
            <person name="Nishizawa A."/>
            <person name="Park H."/>
            <person name="Kato H."/>
            <person name="Tsuji K."/>
            <person name="Harada K."/>
        </authorList>
    </citation>
    <scope>NUCLEOTIDE SEQUENCE [LARGE SCALE GENOMIC DNA]</scope>
    <source>
        <strain evidence="2 3">B9</strain>
    </source>
</reference>
<protein>
    <recommendedName>
        <fullName evidence="4">DUF2141 domain-containing protein</fullName>
    </recommendedName>
</protein>